<dbReference type="InterPro" id="IPR017693">
    <property type="entry name" value="Phosphonate_metab_PhnP"/>
</dbReference>
<dbReference type="SUPFAM" id="SSF56281">
    <property type="entry name" value="Metallo-hydrolase/oxidoreductase"/>
    <property type="match status" value="1"/>
</dbReference>
<sequence>MKFTLLGTGSVQGAPVYGCECQACLNALTEPNLARKLCSGLLEVEGKTLLLDANYPRLMQRFPAGTINAILLTHYHMDHVQALFELRWGLAPNIAVYHPNDPNGCDDLYKHPGLLAFQAPNQHGQTFHVDGLDKLAITPLNMQHSKPCHGYLFEYQNHCLAYLTDTVGIPDETWQILLDKSPSHIVIDCNYSPLVENSNHNNLRQVLALAKQLPHCHWLLTHISHELDLYLLSATDPLPDNVSVGHDDMALTFN</sequence>
<reference evidence="2 3" key="1">
    <citation type="journal article" date="2022" name="Environ. Microbiol. Rep.">
        <title>Eco-phylogenetic analyses reveal divergent evolution of vitamin B12 metabolism in the marine bacterial family 'Psychromonadaceae'.</title>
        <authorList>
            <person name="Jin X."/>
            <person name="Yang Y."/>
            <person name="Cao H."/>
            <person name="Gao B."/>
            <person name="Zhao Z."/>
        </authorList>
    </citation>
    <scope>NUCLEOTIDE SEQUENCE [LARGE SCALE GENOMIC DNA]</scope>
    <source>
        <strain evidence="2 3">MKS20</strain>
    </source>
</reference>
<keyword evidence="2" id="KW-0378">Hydrolase</keyword>
<accession>A0ABS8WEC6</accession>
<comment type="caution">
    <text evidence="2">The sequence shown here is derived from an EMBL/GenBank/DDBJ whole genome shotgun (WGS) entry which is preliminary data.</text>
</comment>
<dbReference type="InterPro" id="IPR001279">
    <property type="entry name" value="Metallo-B-lactamas"/>
</dbReference>
<dbReference type="EMBL" id="JAIMJA010000022">
    <property type="protein sequence ID" value="MCE2596633.1"/>
    <property type="molecule type" value="Genomic_DNA"/>
</dbReference>
<protein>
    <submittedName>
        <fullName evidence="2">Phosphonate metabolism protein PhnP</fullName>
        <ecNumber evidence="2">3.1.4.55</ecNumber>
    </submittedName>
</protein>
<gene>
    <name evidence="2" type="primary">phnP</name>
    <name evidence="2" type="ORF">K6Y31_17735</name>
</gene>
<dbReference type="PANTHER" id="PTHR42663:SF6">
    <property type="entry name" value="HYDROLASE C777.06C-RELATED"/>
    <property type="match status" value="1"/>
</dbReference>
<dbReference type="CDD" id="cd07736">
    <property type="entry name" value="PhnP-like_MBL-fold"/>
    <property type="match status" value="1"/>
</dbReference>
<dbReference type="RefSeq" id="WP_233054266.1">
    <property type="nucleotide sequence ID" value="NZ_JAIMJA010000022.1"/>
</dbReference>
<proteinExistence type="predicted"/>
<keyword evidence="3" id="KW-1185">Reference proteome</keyword>
<dbReference type="Pfam" id="PF12706">
    <property type="entry name" value="Lactamase_B_2"/>
    <property type="match status" value="1"/>
</dbReference>
<name>A0ABS8WEC6_9GAMM</name>
<dbReference type="InterPro" id="IPR036866">
    <property type="entry name" value="RibonucZ/Hydroxyglut_hydro"/>
</dbReference>
<dbReference type="InterPro" id="IPR035682">
    <property type="entry name" value="PhnP_MBL"/>
</dbReference>
<dbReference type="NCBIfam" id="TIGR03307">
    <property type="entry name" value="PhnP"/>
    <property type="match status" value="1"/>
</dbReference>
<organism evidence="2 3">
    <name type="scientific">Motilimonas cestriensis</name>
    <dbReference type="NCBI Taxonomy" id="2742685"/>
    <lineage>
        <taxon>Bacteria</taxon>
        <taxon>Pseudomonadati</taxon>
        <taxon>Pseudomonadota</taxon>
        <taxon>Gammaproteobacteria</taxon>
        <taxon>Alteromonadales</taxon>
        <taxon>Alteromonadales genera incertae sedis</taxon>
        <taxon>Motilimonas</taxon>
    </lineage>
</organism>
<dbReference type="EC" id="3.1.4.55" evidence="2"/>
<evidence type="ECO:0000313" key="3">
    <source>
        <dbReference type="Proteomes" id="UP001201273"/>
    </source>
</evidence>
<dbReference type="PANTHER" id="PTHR42663">
    <property type="entry name" value="HYDROLASE C777.06C-RELATED-RELATED"/>
    <property type="match status" value="1"/>
</dbReference>
<evidence type="ECO:0000259" key="1">
    <source>
        <dbReference type="Pfam" id="PF12706"/>
    </source>
</evidence>
<dbReference type="Gene3D" id="3.60.15.10">
    <property type="entry name" value="Ribonuclease Z/Hydroxyacylglutathione hydrolase-like"/>
    <property type="match status" value="1"/>
</dbReference>
<dbReference type="Proteomes" id="UP001201273">
    <property type="component" value="Unassembled WGS sequence"/>
</dbReference>
<dbReference type="GO" id="GO:0103043">
    <property type="term" value="F:phosphoribosyl 1,2-cyclic phosphate phosphodiesterase activity"/>
    <property type="evidence" value="ECO:0007669"/>
    <property type="project" value="UniProtKB-EC"/>
</dbReference>
<feature type="domain" description="Metallo-beta-lactamase" evidence="1">
    <location>
        <begin position="64"/>
        <end position="223"/>
    </location>
</feature>
<evidence type="ECO:0000313" key="2">
    <source>
        <dbReference type="EMBL" id="MCE2596633.1"/>
    </source>
</evidence>